<dbReference type="Proteomes" id="UP001465976">
    <property type="component" value="Unassembled WGS sequence"/>
</dbReference>
<keyword evidence="3" id="KW-1185">Reference proteome</keyword>
<gene>
    <name evidence="2" type="ORF">V5O48_010762</name>
</gene>
<dbReference type="EMBL" id="JBAHYK010000804">
    <property type="protein sequence ID" value="KAL0571197.1"/>
    <property type="molecule type" value="Genomic_DNA"/>
</dbReference>
<feature type="region of interest" description="Disordered" evidence="1">
    <location>
        <begin position="1"/>
        <end position="86"/>
    </location>
</feature>
<evidence type="ECO:0000313" key="3">
    <source>
        <dbReference type="Proteomes" id="UP001465976"/>
    </source>
</evidence>
<accession>A0ABR3F7L2</accession>
<reference evidence="2 3" key="1">
    <citation type="submission" date="2024-02" db="EMBL/GenBank/DDBJ databases">
        <title>A draft genome for the cacao thread blight pathogen Marasmius crinis-equi.</title>
        <authorList>
            <person name="Cohen S.P."/>
            <person name="Baruah I.K."/>
            <person name="Amoako-Attah I."/>
            <person name="Bukari Y."/>
            <person name="Meinhardt L.W."/>
            <person name="Bailey B.A."/>
        </authorList>
    </citation>
    <scope>NUCLEOTIDE SEQUENCE [LARGE SCALE GENOMIC DNA]</scope>
    <source>
        <strain evidence="2 3">GH-76</strain>
    </source>
</reference>
<evidence type="ECO:0000313" key="2">
    <source>
        <dbReference type="EMBL" id="KAL0571197.1"/>
    </source>
</evidence>
<feature type="compositionally biased region" description="Acidic residues" evidence="1">
    <location>
        <begin position="33"/>
        <end position="63"/>
    </location>
</feature>
<proteinExistence type="predicted"/>
<evidence type="ECO:0000256" key="1">
    <source>
        <dbReference type="SAM" id="MobiDB-lite"/>
    </source>
</evidence>
<organism evidence="2 3">
    <name type="scientific">Marasmius crinis-equi</name>
    <dbReference type="NCBI Taxonomy" id="585013"/>
    <lineage>
        <taxon>Eukaryota</taxon>
        <taxon>Fungi</taxon>
        <taxon>Dikarya</taxon>
        <taxon>Basidiomycota</taxon>
        <taxon>Agaricomycotina</taxon>
        <taxon>Agaricomycetes</taxon>
        <taxon>Agaricomycetidae</taxon>
        <taxon>Agaricales</taxon>
        <taxon>Marasmiineae</taxon>
        <taxon>Marasmiaceae</taxon>
        <taxon>Marasmius</taxon>
    </lineage>
</organism>
<comment type="caution">
    <text evidence="2">The sequence shown here is derived from an EMBL/GenBank/DDBJ whole genome shotgun (WGS) entry which is preliminary data.</text>
</comment>
<protein>
    <submittedName>
        <fullName evidence="2">Uncharacterized protein</fullName>
    </submittedName>
</protein>
<sequence length="277" mass="31324">MSIQANTIDQPGDNLPALLPAFNSPNDNIDSASSDEGDDSDDDDFMVTSSDSDEEDEELESEDKENVSTAAAVDEEETLEPQSDTDTMAIMLELAEAMRYMTRSSLAESRKIFIRLCSRDVIVRYEVIGIEDSDPPPSYTDAMAYVVKLAKCARYLAREQLTRNEKVFIEYTNDFLYVTYDGRAREGNEDERVWMSEFVQGPPLPGDDLSRTRVPEFAAALSSTFWSRIEREMVKRGLWDSGSDERDFRVGEPWRPARLLTKEEVASGVLASRFDLM</sequence>
<name>A0ABR3F7L2_9AGAR</name>